<dbReference type="InterPro" id="IPR029063">
    <property type="entry name" value="SAM-dependent_MTases_sf"/>
</dbReference>
<dbReference type="InterPro" id="IPR041698">
    <property type="entry name" value="Methyltransf_25"/>
</dbReference>
<evidence type="ECO:0000256" key="2">
    <source>
        <dbReference type="ARBA" id="ARBA00022679"/>
    </source>
</evidence>
<feature type="domain" description="Methyltransferase" evidence="3">
    <location>
        <begin position="44"/>
        <end position="135"/>
    </location>
</feature>
<dbReference type="Gene3D" id="2.20.130.10">
    <property type="entry name" value="CAC2371-like domains"/>
    <property type="match status" value="1"/>
</dbReference>
<dbReference type="SUPFAM" id="SSF53335">
    <property type="entry name" value="S-adenosyl-L-methionine-dependent methyltransferases"/>
    <property type="match status" value="1"/>
</dbReference>
<organism evidence="4 5">
    <name type="scientific">Amycolatopsis rubida</name>
    <dbReference type="NCBI Taxonomy" id="112413"/>
    <lineage>
        <taxon>Bacteria</taxon>
        <taxon>Bacillati</taxon>
        <taxon>Actinomycetota</taxon>
        <taxon>Actinomycetes</taxon>
        <taxon>Pseudonocardiales</taxon>
        <taxon>Pseudonocardiaceae</taxon>
        <taxon>Amycolatopsis</taxon>
    </lineage>
</organism>
<dbReference type="Proteomes" id="UP000470404">
    <property type="component" value="Unassembled WGS sequence"/>
</dbReference>
<comment type="caution">
    <text evidence="4">The sequence shown here is derived from an EMBL/GenBank/DDBJ whole genome shotgun (WGS) entry which is preliminary data.</text>
</comment>
<dbReference type="PANTHER" id="PTHR43861:SF1">
    <property type="entry name" value="TRANS-ACONITATE 2-METHYLTRANSFERASE"/>
    <property type="match status" value="1"/>
</dbReference>
<dbReference type="RefSeq" id="WP_067593363.1">
    <property type="nucleotide sequence ID" value="NZ_JAAGNC010000096.1"/>
</dbReference>
<dbReference type="PANTHER" id="PTHR43861">
    <property type="entry name" value="TRANS-ACONITATE 2-METHYLTRANSFERASE-RELATED"/>
    <property type="match status" value="1"/>
</dbReference>
<dbReference type="Pfam" id="PF13649">
    <property type="entry name" value="Methyltransf_25"/>
    <property type="match status" value="1"/>
</dbReference>
<reference evidence="4 5" key="1">
    <citation type="submission" date="2020-01" db="EMBL/GenBank/DDBJ databases">
        <title>Insect and environment-associated Actinomycetes.</title>
        <authorList>
            <person name="Currrie C."/>
            <person name="Chevrette M."/>
            <person name="Carlson C."/>
            <person name="Stubbendieck R."/>
            <person name="Wendt-Pienkowski E."/>
        </authorList>
    </citation>
    <scope>NUCLEOTIDE SEQUENCE [LARGE SCALE GENOMIC DNA]</scope>
    <source>
        <strain evidence="4 5">SID8386</strain>
    </source>
</reference>
<gene>
    <name evidence="4" type="ORF">G3I59_21095</name>
</gene>
<evidence type="ECO:0000313" key="5">
    <source>
        <dbReference type="Proteomes" id="UP000470404"/>
    </source>
</evidence>
<sequence length="241" mass="25796">MSAVYDEDVSTVYEAFYAGRGQDFAADAGVLAAIARARGRTRSVLDVACGTGAHLRGLSEHFADLAGVELSPSMCAVARGRLDGIPVHQGDMRDFDLGRTFDVVCCLTSSLGYMADEAELAAACRRMAAHLVPGGLLAVDPWWSPQSFRDGHVAGDVVREPGRTILRLSHSRRTGAAVRHQADYLVAGPDGIRHLRHVQPLHLFTAEQYRTAIERAGCTAEHVAADGGFAARGLFLGTKKP</sequence>
<keyword evidence="2" id="KW-0808">Transferase</keyword>
<proteinExistence type="predicted"/>
<dbReference type="Gene3D" id="3.40.50.150">
    <property type="entry name" value="Vaccinia Virus protein VP39"/>
    <property type="match status" value="1"/>
</dbReference>
<keyword evidence="5" id="KW-1185">Reference proteome</keyword>
<evidence type="ECO:0000256" key="1">
    <source>
        <dbReference type="ARBA" id="ARBA00022603"/>
    </source>
</evidence>
<keyword evidence="1 4" id="KW-0489">Methyltransferase</keyword>
<dbReference type="GO" id="GO:0032259">
    <property type="term" value="P:methylation"/>
    <property type="evidence" value="ECO:0007669"/>
    <property type="project" value="UniProtKB-KW"/>
</dbReference>
<evidence type="ECO:0000313" key="4">
    <source>
        <dbReference type="EMBL" id="NEC58029.1"/>
    </source>
</evidence>
<protein>
    <submittedName>
        <fullName evidence="4">Class I SAM-dependent methyltransferase</fullName>
    </submittedName>
</protein>
<accession>A0ABX0BST1</accession>
<evidence type="ECO:0000259" key="3">
    <source>
        <dbReference type="Pfam" id="PF13649"/>
    </source>
</evidence>
<name>A0ABX0BST1_9PSEU</name>
<dbReference type="CDD" id="cd02440">
    <property type="entry name" value="AdoMet_MTases"/>
    <property type="match status" value="1"/>
</dbReference>
<dbReference type="EMBL" id="JAAGNC010000096">
    <property type="protein sequence ID" value="NEC58029.1"/>
    <property type="molecule type" value="Genomic_DNA"/>
</dbReference>
<dbReference type="GO" id="GO:0008168">
    <property type="term" value="F:methyltransferase activity"/>
    <property type="evidence" value="ECO:0007669"/>
    <property type="project" value="UniProtKB-KW"/>
</dbReference>